<feature type="domain" description="Phosphoribosyltransferase" evidence="12">
    <location>
        <begin position="65"/>
        <end position="164"/>
    </location>
</feature>
<dbReference type="HAMAP" id="MF_00004">
    <property type="entry name" value="Aden_phosphoribosyltr"/>
    <property type="match status" value="1"/>
</dbReference>
<dbReference type="GO" id="GO:0006166">
    <property type="term" value="P:purine ribonucleoside salvage"/>
    <property type="evidence" value="ECO:0007669"/>
    <property type="project" value="UniProtKB-UniRule"/>
</dbReference>
<accession>A0A1L9BFA9</accession>
<dbReference type="FunFam" id="3.40.50.2020:FF:000021">
    <property type="entry name" value="Adenine phosphoribosyltransferase"/>
    <property type="match status" value="1"/>
</dbReference>
<name>A0A1L9BFA9_9BACT</name>
<keyword evidence="9 11" id="KW-0808">Transferase</keyword>
<comment type="subunit">
    <text evidence="11">Homodimer.</text>
</comment>
<dbReference type="NCBIfam" id="NF002634">
    <property type="entry name" value="PRK02304.1-3"/>
    <property type="match status" value="1"/>
</dbReference>
<evidence type="ECO:0000256" key="6">
    <source>
        <dbReference type="ARBA" id="ARBA00011893"/>
    </source>
</evidence>
<dbReference type="GO" id="GO:0002055">
    <property type="term" value="F:adenine binding"/>
    <property type="evidence" value="ECO:0007669"/>
    <property type="project" value="TreeGrafter"/>
</dbReference>
<dbReference type="OrthoDB" id="9803963at2"/>
<dbReference type="InterPro" id="IPR005764">
    <property type="entry name" value="Ade_phspho_trans"/>
</dbReference>
<evidence type="ECO:0000313" key="14">
    <source>
        <dbReference type="Proteomes" id="UP000182229"/>
    </source>
</evidence>
<comment type="catalytic activity">
    <reaction evidence="1 11">
        <text>AMP + diphosphate = 5-phospho-alpha-D-ribose 1-diphosphate + adenine</text>
        <dbReference type="Rhea" id="RHEA:16609"/>
        <dbReference type="ChEBI" id="CHEBI:16708"/>
        <dbReference type="ChEBI" id="CHEBI:33019"/>
        <dbReference type="ChEBI" id="CHEBI:58017"/>
        <dbReference type="ChEBI" id="CHEBI:456215"/>
        <dbReference type="EC" id="2.4.2.7"/>
    </reaction>
</comment>
<dbReference type="CDD" id="cd06223">
    <property type="entry name" value="PRTases_typeI"/>
    <property type="match status" value="1"/>
</dbReference>
<dbReference type="GO" id="GO:0016208">
    <property type="term" value="F:AMP binding"/>
    <property type="evidence" value="ECO:0007669"/>
    <property type="project" value="TreeGrafter"/>
</dbReference>
<dbReference type="GO" id="GO:0003999">
    <property type="term" value="F:adenine phosphoribosyltransferase activity"/>
    <property type="evidence" value="ECO:0007669"/>
    <property type="project" value="UniProtKB-UniRule"/>
</dbReference>
<comment type="subcellular location">
    <subcellularLocation>
        <location evidence="3 11">Cytoplasm</location>
    </subcellularLocation>
</comment>
<dbReference type="GO" id="GO:0044209">
    <property type="term" value="P:AMP salvage"/>
    <property type="evidence" value="ECO:0007669"/>
    <property type="project" value="UniProtKB-UniRule"/>
</dbReference>
<comment type="function">
    <text evidence="2 11">Catalyzes a salvage reaction resulting in the formation of AMP, that is energically less costly than de novo synthesis.</text>
</comment>
<comment type="caution">
    <text evidence="13">The sequence shown here is derived from an EMBL/GenBank/DDBJ whole genome shotgun (WGS) entry which is preliminary data.</text>
</comment>
<evidence type="ECO:0000313" key="13">
    <source>
        <dbReference type="EMBL" id="OJH40940.1"/>
    </source>
</evidence>
<dbReference type="PANTHER" id="PTHR32315">
    <property type="entry name" value="ADENINE PHOSPHORIBOSYLTRANSFERASE"/>
    <property type="match status" value="1"/>
</dbReference>
<proteinExistence type="inferred from homology"/>
<dbReference type="Pfam" id="PF00156">
    <property type="entry name" value="Pribosyltran"/>
    <property type="match status" value="1"/>
</dbReference>
<comment type="pathway">
    <text evidence="4 11">Purine metabolism; AMP biosynthesis via salvage pathway; AMP from adenine: step 1/1.</text>
</comment>
<dbReference type="STRING" id="83449.BON30_08475"/>
<dbReference type="EMBL" id="MPIN01000002">
    <property type="protein sequence ID" value="OJH40940.1"/>
    <property type="molecule type" value="Genomic_DNA"/>
</dbReference>
<protein>
    <recommendedName>
        <fullName evidence="6 11">Adenine phosphoribosyltransferase</fullName>
        <shortName evidence="11">APRT</shortName>
        <ecNumber evidence="6 11">2.4.2.7</ecNumber>
    </recommendedName>
</protein>
<dbReference type="InterPro" id="IPR050054">
    <property type="entry name" value="UPRTase/APRTase"/>
</dbReference>
<dbReference type="AlphaFoldDB" id="A0A1L9BFA9"/>
<organism evidence="13 14">
    <name type="scientific">Cystobacter ferrugineus</name>
    <dbReference type="NCBI Taxonomy" id="83449"/>
    <lineage>
        <taxon>Bacteria</taxon>
        <taxon>Pseudomonadati</taxon>
        <taxon>Myxococcota</taxon>
        <taxon>Myxococcia</taxon>
        <taxon>Myxococcales</taxon>
        <taxon>Cystobacterineae</taxon>
        <taxon>Archangiaceae</taxon>
        <taxon>Cystobacter</taxon>
    </lineage>
</organism>
<dbReference type="SUPFAM" id="SSF53271">
    <property type="entry name" value="PRTase-like"/>
    <property type="match status" value="1"/>
</dbReference>
<evidence type="ECO:0000256" key="3">
    <source>
        <dbReference type="ARBA" id="ARBA00004496"/>
    </source>
</evidence>
<keyword evidence="8 11" id="KW-0328">Glycosyltransferase</keyword>
<evidence type="ECO:0000256" key="1">
    <source>
        <dbReference type="ARBA" id="ARBA00000868"/>
    </source>
</evidence>
<gene>
    <name evidence="11" type="primary">apt</name>
    <name evidence="13" type="ORF">BON30_08475</name>
</gene>
<dbReference type="InterPro" id="IPR029057">
    <property type="entry name" value="PRTase-like"/>
</dbReference>
<dbReference type="NCBIfam" id="TIGR01090">
    <property type="entry name" value="apt"/>
    <property type="match status" value="1"/>
</dbReference>
<dbReference type="InterPro" id="IPR000836">
    <property type="entry name" value="PRTase_dom"/>
</dbReference>
<evidence type="ECO:0000256" key="10">
    <source>
        <dbReference type="ARBA" id="ARBA00022726"/>
    </source>
</evidence>
<dbReference type="GO" id="GO:0006168">
    <property type="term" value="P:adenine salvage"/>
    <property type="evidence" value="ECO:0007669"/>
    <property type="project" value="InterPro"/>
</dbReference>
<sequence length="189" mass="20692">MSPNPPPSPFVAGHDATLLEEVKNRLRDVPDFPKPGILFKDITPVLADPHLFHRVVDAMAAPFRGQRIDRVVAVESRGFLFGAPIALTLHAGFAPARKPGKLPWRTRTERYALEYGEDGLQLHEDAVGRGNRVLIVDDLLATGGTAQATQRLVTALGAEVVGYSFLISLDFLPGRERLGRDKVCSLLSY</sequence>
<comment type="similarity">
    <text evidence="5 11">Belongs to the purine/pyrimidine phosphoribosyltransferase family.</text>
</comment>
<keyword evidence="7 11" id="KW-0963">Cytoplasm</keyword>
<reference evidence="13 14" key="2">
    <citation type="submission" date="2016-12" db="EMBL/GenBank/DDBJ databases">
        <title>Draft Genome Sequence of Cystobacter ferrugineus Strain Cbfe23.</title>
        <authorList>
            <person name="Akbar S."/>
            <person name="Dowd S.E."/>
            <person name="Stevens D.C."/>
        </authorList>
    </citation>
    <scope>NUCLEOTIDE SEQUENCE [LARGE SCALE GENOMIC DNA]</scope>
    <source>
        <strain evidence="13 14">Cbfe23</strain>
    </source>
</reference>
<dbReference type="EC" id="2.4.2.7" evidence="6 11"/>
<dbReference type="PANTHER" id="PTHR32315:SF3">
    <property type="entry name" value="ADENINE PHOSPHORIBOSYLTRANSFERASE"/>
    <property type="match status" value="1"/>
</dbReference>
<dbReference type="Gene3D" id="3.40.50.2020">
    <property type="match status" value="1"/>
</dbReference>
<evidence type="ECO:0000256" key="4">
    <source>
        <dbReference type="ARBA" id="ARBA00004659"/>
    </source>
</evidence>
<evidence type="ECO:0000256" key="9">
    <source>
        <dbReference type="ARBA" id="ARBA00022679"/>
    </source>
</evidence>
<dbReference type="NCBIfam" id="NF002636">
    <property type="entry name" value="PRK02304.1-5"/>
    <property type="match status" value="1"/>
</dbReference>
<reference evidence="14" key="1">
    <citation type="submission" date="2016-11" db="EMBL/GenBank/DDBJ databases">
        <authorList>
            <person name="Shukria A."/>
            <person name="Stevens D.C."/>
        </authorList>
    </citation>
    <scope>NUCLEOTIDE SEQUENCE [LARGE SCALE GENOMIC DNA]</scope>
    <source>
        <strain evidence="14">Cbfe23</strain>
    </source>
</reference>
<keyword evidence="14" id="KW-1185">Reference proteome</keyword>
<dbReference type="GO" id="GO:0005737">
    <property type="term" value="C:cytoplasm"/>
    <property type="evidence" value="ECO:0007669"/>
    <property type="project" value="UniProtKB-SubCell"/>
</dbReference>
<dbReference type="Proteomes" id="UP000182229">
    <property type="component" value="Unassembled WGS sequence"/>
</dbReference>
<dbReference type="UniPathway" id="UPA00588">
    <property type="reaction ID" value="UER00646"/>
</dbReference>
<keyword evidence="10 11" id="KW-0660">Purine salvage</keyword>
<evidence type="ECO:0000259" key="12">
    <source>
        <dbReference type="Pfam" id="PF00156"/>
    </source>
</evidence>
<evidence type="ECO:0000256" key="8">
    <source>
        <dbReference type="ARBA" id="ARBA00022676"/>
    </source>
</evidence>
<evidence type="ECO:0000256" key="2">
    <source>
        <dbReference type="ARBA" id="ARBA00003968"/>
    </source>
</evidence>
<evidence type="ECO:0000256" key="11">
    <source>
        <dbReference type="HAMAP-Rule" id="MF_00004"/>
    </source>
</evidence>
<evidence type="ECO:0000256" key="5">
    <source>
        <dbReference type="ARBA" id="ARBA00008391"/>
    </source>
</evidence>
<evidence type="ECO:0000256" key="7">
    <source>
        <dbReference type="ARBA" id="ARBA00022490"/>
    </source>
</evidence>